<keyword evidence="2" id="KW-1185">Reference proteome</keyword>
<name>A0A9R1XMJ3_LACSA</name>
<dbReference type="EMBL" id="NBSK02000003">
    <property type="protein sequence ID" value="KAJ0218409.1"/>
    <property type="molecule type" value="Genomic_DNA"/>
</dbReference>
<evidence type="ECO:0000313" key="1">
    <source>
        <dbReference type="EMBL" id="KAJ0218409.1"/>
    </source>
</evidence>
<protein>
    <recommendedName>
        <fullName evidence="3">Reverse transcriptase zinc-binding domain-containing protein</fullName>
    </recommendedName>
</protein>
<gene>
    <name evidence="1" type="ORF">LSAT_V11C300144270</name>
</gene>
<accession>A0A9R1XMJ3</accession>
<organism evidence="1 2">
    <name type="scientific">Lactuca sativa</name>
    <name type="common">Garden lettuce</name>
    <dbReference type="NCBI Taxonomy" id="4236"/>
    <lineage>
        <taxon>Eukaryota</taxon>
        <taxon>Viridiplantae</taxon>
        <taxon>Streptophyta</taxon>
        <taxon>Embryophyta</taxon>
        <taxon>Tracheophyta</taxon>
        <taxon>Spermatophyta</taxon>
        <taxon>Magnoliopsida</taxon>
        <taxon>eudicotyledons</taxon>
        <taxon>Gunneridae</taxon>
        <taxon>Pentapetalae</taxon>
        <taxon>asterids</taxon>
        <taxon>campanulids</taxon>
        <taxon>Asterales</taxon>
        <taxon>Asteraceae</taxon>
        <taxon>Cichorioideae</taxon>
        <taxon>Cichorieae</taxon>
        <taxon>Lactucinae</taxon>
        <taxon>Lactuca</taxon>
    </lineage>
</organism>
<dbReference type="Proteomes" id="UP000235145">
    <property type="component" value="Unassembled WGS sequence"/>
</dbReference>
<evidence type="ECO:0000313" key="2">
    <source>
        <dbReference type="Proteomes" id="UP000235145"/>
    </source>
</evidence>
<reference evidence="1 2" key="1">
    <citation type="journal article" date="2017" name="Nat. Commun.">
        <title>Genome assembly with in vitro proximity ligation data and whole-genome triplication in lettuce.</title>
        <authorList>
            <person name="Reyes-Chin-Wo S."/>
            <person name="Wang Z."/>
            <person name="Yang X."/>
            <person name="Kozik A."/>
            <person name="Arikit S."/>
            <person name="Song C."/>
            <person name="Xia L."/>
            <person name="Froenicke L."/>
            <person name="Lavelle D.O."/>
            <person name="Truco M.J."/>
            <person name="Xia R."/>
            <person name="Zhu S."/>
            <person name="Xu C."/>
            <person name="Xu H."/>
            <person name="Xu X."/>
            <person name="Cox K."/>
            <person name="Korf I."/>
            <person name="Meyers B.C."/>
            <person name="Michelmore R.W."/>
        </authorList>
    </citation>
    <scope>NUCLEOTIDE SEQUENCE [LARGE SCALE GENOMIC DNA]</scope>
    <source>
        <strain evidence="2">cv. Salinas</strain>
        <tissue evidence="1">Seedlings</tissue>
    </source>
</reference>
<proteinExistence type="predicted"/>
<evidence type="ECO:0008006" key="3">
    <source>
        <dbReference type="Google" id="ProtNLM"/>
    </source>
</evidence>
<dbReference type="AlphaFoldDB" id="A0A9R1XMJ3"/>
<comment type="caution">
    <text evidence="1">The sequence shown here is derived from an EMBL/GenBank/DDBJ whole genome shotgun (WGS) entry which is preliminary data.</text>
</comment>
<sequence length="240" mass="28837">MHELDSKVGHRALTVVEIEERRLAFHRIIELEKMAVTDLKQRSRIRWAVDGDENTRFFHGYVNNKQCKNRIHGLVIYGEWNTISEDIKKEAFRFYKDKFHEKWPTRPKLLNQKYKENHWRPRSHWMKLNMQYGRVDVIKHLGLTTSTSNGPQAKTVGDLINFVENWGNCQKRRMHLRSICYGTLWLIWKTSCDWVFKQIRISPTKIADNIKYIVFTWIKHRSDKSSLNWGQWCIDSFLCL</sequence>